<dbReference type="InterPro" id="IPR011127">
    <property type="entry name" value="Dala_Dala_lig_N"/>
</dbReference>
<dbReference type="EMBL" id="LGTQ01000013">
    <property type="protein sequence ID" value="KPM47075.1"/>
    <property type="molecule type" value="Genomic_DNA"/>
</dbReference>
<evidence type="ECO:0000313" key="6">
    <source>
        <dbReference type="EMBL" id="KPM47075.1"/>
    </source>
</evidence>
<proteinExistence type="inferred from homology"/>
<reference evidence="6 7" key="1">
    <citation type="submission" date="2015-07" db="EMBL/GenBank/DDBJ databases">
        <title>The draft genome sequence of Leadbetterella sp. JN14-9.</title>
        <authorList>
            <person name="Liu Y."/>
            <person name="Du J."/>
            <person name="Shao Z."/>
        </authorList>
    </citation>
    <scope>NUCLEOTIDE SEQUENCE [LARGE SCALE GENOMIC DNA]</scope>
    <source>
        <strain evidence="6 7">JN14-9</strain>
    </source>
</reference>
<organism evidence="6 7">
    <name type="scientific">Jiulongibacter sediminis</name>
    <dbReference type="NCBI Taxonomy" id="1605367"/>
    <lineage>
        <taxon>Bacteria</taxon>
        <taxon>Pseudomonadati</taxon>
        <taxon>Bacteroidota</taxon>
        <taxon>Cytophagia</taxon>
        <taxon>Cytophagales</taxon>
        <taxon>Leadbetterellaceae</taxon>
        <taxon>Jiulongibacter</taxon>
    </lineage>
</organism>
<keyword evidence="3" id="KW-0961">Cell wall biogenesis/degradation</keyword>
<dbReference type="InterPro" id="IPR011761">
    <property type="entry name" value="ATP-grasp"/>
</dbReference>
<dbReference type="GO" id="GO:0008716">
    <property type="term" value="F:D-alanine-D-alanine ligase activity"/>
    <property type="evidence" value="ECO:0007669"/>
    <property type="project" value="InterPro"/>
</dbReference>
<dbReference type="Gene3D" id="3.30.1490.20">
    <property type="entry name" value="ATP-grasp fold, A domain"/>
    <property type="match status" value="1"/>
</dbReference>
<dbReference type="GO" id="GO:0046872">
    <property type="term" value="F:metal ion binding"/>
    <property type="evidence" value="ECO:0007669"/>
    <property type="project" value="InterPro"/>
</dbReference>
<keyword evidence="2 6" id="KW-0436">Ligase</keyword>
<keyword evidence="4" id="KW-0067">ATP-binding</keyword>
<dbReference type="AlphaFoldDB" id="A0A0P7BRT1"/>
<evidence type="ECO:0000259" key="5">
    <source>
        <dbReference type="PROSITE" id="PS50975"/>
    </source>
</evidence>
<sequence length="589" mass="66706">MSTKLKIGILFGGPSREREISFKGGRTAFEHIDKSIFEPVLIFVDSHGHFIEIDTEYIYADSIRDVYPSKNLNKGYRLYIESLGDLNDTQLYKLIYKIGKQVKPENLAKTIDIAFPVMHGPYAEDGSIQGVLEWFGVPYVGPNVLASAIGINKPFQNDLLKKSNGQQKKSKIITRKEWDTADRSAMFSSLTKNLGFPLVIKAPHQGSSIGVGIVRKRSMEDFSKKMYQCFFQQVVSQKDWIKLTKRQKKNILEKTLSLSEGIGFPLVLDEEVYYHPGDLLKALDAYLKTNEEAILTSVNAEEYVLIEEFIEGQEFSMGLIQDDKFNVYALPPTEIYGEIETFDFKSKYQSEVTKKRIPIDTHLENLKKVESLGIKAFKDLGMNVICRIDGFVTPDDEIIFHDPNTLPGMSPTSLIFKQMAEIGLSITQSMNYLVRQSIAQRINEGKHRHKMQQLLKRIDAAMTSAQQEKRKKVAVVFGENEVEYATAQQKFNELAASDVFDPSCVCAAKNGKHYLIPVNLMYKANIQDFGQAISKGKHPFIQSLIEKTEGLRAKYAGNVSFEVERIEESELKSKFDVIYLAASDELTNV</sequence>
<accession>A0A0P7BRT1</accession>
<dbReference type="Gene3D" id="3.30.470.20">
    <property type="entry name" value="ATP-grasp fold, B domain"/>
    <property type="match status" value="2"/>
</dbReference>
<dbReference type="Gene3D" id="3.40.50.20">
    <property type="match status" value="1"/>
</dbReference>
<dbReference type="GO" id="GO:0005524">
    <property type="term" value="F:ATP binding"/>
    <property type="evidence" value="ECO:0007669"/>
    <property type="project" value="UniProtKB-UniRule"/>
</dbReference>
<protein>
    <submittedName>
        <fullName evidence="6">D-alanine--D-alanine ligase</fullName>
    </submittedName>
</protein>
<dbReference type="Pfam" id="PF01820">
    <property type="entry name" value="Dala_Dala_lig_N"/>
    <property type="match status" value="1"/>
</dbReference>
<dbReference type="PANTHER" id="PTHR23132:SF23">
    <property type="entry name" value="D-ALANINE--D-ALANINE LIGASE B"/>
    <property type="match status" value="1"/>
</dbReference>
<evidence type="ECO:0000256" key="2">
    <source>
        <dbReference type="ARBA" id="ARBA00022598"/>
    </source>
</evidence>
<dbReference type="PANTHER" id="PTHR23132">
    <property type="entry name" value="D-ALANINE--D-ALANINE LIGASE"/>
    <property type="match status" value="1"/>
</dbReference>
<dbReference type="SUPFAM" id="SSF56059">
    <property type="entry name" value="Glutathione synthetase ATP-binding domain-like"/>
    <property type="match status" value="1"/>
</dbReference>
<comment type="caution">
    <text evidence="6">The sequence shown here is derived from an EMBL/GenBank/DDBJ whole genome shotgun (WGS) entry which is preliminary data.</text>
</comment>
<keyword evidence="4" id="KW-0547">Nucleotide-binding</keyword>
<dbReference type="PATRIC" id="fig|1605367.3.peg.994"/>
<dbReference type="InterPro" id="IPR016185">
    <property type="entry name" value="PreATP-grasp_dom_sf"/>
</dbReference>
<dbReference type="Pfam" id="PF07478">
    <property type="entry name" value="Dala_Dala_lig_C"/>
    <property type="match status" value="2"/>
</dbReference>
<dbReference type="InterPro" id="IPR011095">
    <property type="entry name" value="Dala_Dala_lig_C"/>
</dbReference>
<dbReference type="SUPFAM" id="SSF52440">
    <property type="entry name" value="PreATP-grasp domain"/>
    <property type="match status" value="1"/>
</dbReference>
<name>A0A0P7BRT1_9BACT</name>
<dbReference type="Proteomes" id="UP000050454">
    <property type="component" value="Unassembled WGS sequence"/>
</dbReference>
<dbReference type="InterPro" id="IPR013815">
    <property type="entry name" value="ATP_grasp_subdomain_1"/>
</dbReference>
<comment type="similarity">
    <text evidence="1">Belongs to the D-alanine--D-alanine ligase family.</text>
</comment>
<dbReference type="PROSITE" id="PS50975">
    <property type="entry name" value="ATP_GRASP"/>
    <property type="match status" value="1"/>
</dbReference>
<evidence type="ECO:0000256" key="4">
    <source>
        <dbReference type="PROSITE-ProRule" id="PRU00409"/>
    </source>
</evidence>
<gene>
    <name evidence="6" type="ORF">AFM12_17800</name>
</gene>
<evidence type="ECO:0000256" key="1">
    <source>
        <dbReference type="ARBA" id="ARBA00010871"/>
    </source>
</evidence>
<dbReference type="STRING" id="1605367.AFM12_17800"/>
<dbReference type="OrthoDB" id="9813261at2"/>
<evidence type="ECO:0000313" key="7">
    <source>
        <dbReference type="Proteomes" id="UP000050454"/>
    </source>
</evidence>
<evidence type="ECO:0000256" key="3">
    <source>
        <dbReference type="ARBA" id="ARBA00023316"/>
    </source>
</evidence>
<feature type="domain" description="ATP-grasp" evidence="5">
    <location>
        <begin position="233"/>
        <end position="435"/>
    </location>
</feature>
<dbReference type="GO" id="GO:0071555">
    <property type="term" value="P:cell wall organization"/>
    <property type="evidence" value="ECO:0007669"/>
    <property type="project" value="UniProtKB-KW"/>
</dbReference>
<dbReference type="RefSeq" id="WP_055151198.1">
    <property type="nucleotide sequence ID" value="NZ_JXSZ01000013.1"/>
</dbReference>
<keyword evidence="7" id="KW-1185">Reference proteome</keyword>